<evidence type="ECO:0000313" key="9">
    <source>
        <dbReference type="EMBL" id="MFD0863775.1"/>
    </source>
</evidence>
<feature type="transmembrane region" description="Helical" evidence="8">
    <location>
        <begin position="221"/>
        <end position="242"/>
    </location>
</feature>
<protein>
    <recommendedName>
        <fullName evidence="8">Probable membrane transporter protein</fullName>
    </recommendedName>
</protein>
<keyword evidence="5 8" id="KW-0812">Transmembrane</keyword>
<sequence>MIRYLPLFILLSLLAEMLGTIGGFGSSVFFVPMASYFLDFQSVLGITALYHLSSNISKIAFFRKGFDKKLALSLGIPAVIFVSVGAYLSKFADPQLLTYILGIFLILMSLIFIIFKQIRITPKTGNAIVGGTLSGMSAGLLGTGGAIRGVTMAAFKLKKDQFIATSAIIDLAIDFSRSLVYINNGYVHKHDLYLVPILIVVSVVGTYLGKRILDHVSQEQFRGFVLILILVIGIATILNTIFNTTEP</sequence>
<dbReference type="Proteomes" id="UP001596978">
    <property type="component" value="Unassembled WGS sequence"/>
</dbReference>
<dbReference type="PANTHER" id="PTHR30269:SF37">
    <property type="entry name" value="MEMBRANE TRANSPORTER PROTEIN"/>
    <property type="match status" value="1"/>
</dbReference>
<feature type="transmembrane region" description="Helical" evidence="8">
    <location>
        <begin position="192"/>
        <end position="209"/>
    </location>
</feature>
<keyword evidence="3" id="KW-0813">Transport</keyword>
<keyword evidence="10" id="KW-1185">Reference proteome</keyword>
<dbReference type="InterPro" id="IPR052017">
    <property type="entry name" value="TSUP"/>
</dbReference>
<gene>
    <name evidence="9" type="ORF">ACFQ1M_16285</name>
</gene>
<evidence type="ECO:0000256" key="2">
    <source>
        <dbReference type="ARBA" id="ARBA00009142"/>
    </source>
</evidence>
<feature type="transmembrane region" description="Helical" evidence="8">
    <location>
        <begin position="70"/>
        <end position="90"/>
    </location>
</feature>
<keyword evidence="6 8" id="KW-1133">Transmembrane helix</keyword>
<dbReference type="PANTHER" id="PTHR30269">
    <property type="entry name" value="TRANSMEMBRANE PROTEIN YFCA"/>
    <property type="match status" value="1"/>
</dbReference>
<evidence type="ECO:0000256" key="5">
    <source>
        <dbReference type="ARBA" id="ARBA00022692"/>
    </source>
</evidence>
<comment type="subcellular location">
    <subcellularLocation>
        <location evidence="1 8">Cell membrane</location>
        <topology evidence="1 8">Multi-pass membrane protein</topology>
    </subcellularLocation>
</comment>
<feature type="transmembrane region" description="Helical" evidence="8">
    <location>
        <begin position="96"/>
        <end position="115"/>
    </location>
</feature>
<evidence type="ECO:0000256" key="8">
    <source>
        <dbReference type="RuleBase" id="RU363041"/>
    </source>
</evidence>
<evidence type="ECO:0000256" key="4">
    <source>
        <dbReference type="ARBA" id="ARBA00022475"/>
    </source>
</evidence>
<accession>A0ABW3D441</accession>
<dbReference type="Pfam" id="PF01925">
    <property type="entry name" value="TauE"/>
    <property type="match status" value="1"/>
</dbReference>
<evidence type="ECO:0000256" key="7">
    <source>
        <dbReference type="ARBA" id="ARBA00023136"/>
    </source>
</evidence>
<name>A0ABW3D441_9FLAO</name>
<organism evidence="9 10">
    <name type="scientific">Sungkyunkwania multivorans</name>
    <dbReference type="NCBI Taxonomy" id="1173618"/>
    <lineage>
        <taxon>Bacteria</taxon>
        <taxon>Pseudomonadati</taxon>
        <taxon>Bacteroidota</taxon>
        <taxon>Flavobacteriia</taxon>
        <taxon>Flavobacteriales</taxon>
        <taxon>Flavobacteriaceae</taxon>
        <taxon>Sungkyunkwania</taxon>
    </lineage>
</organism>
<evidence type="ECO:0000313" key="10">
    <source>
        <dbReference type="Proteomes" id="UP001596978"/>
    </source>
</evidence>
<proteinExistence type="inferred from homology"/>
<comment type="similarity">
    <text evidence="2 8">Belongs to the 4-toluene sulfonate uptake permease (TSUP) (TC 2.A.102) family.</text>
</comment>
<reference evidence="10" key="1">
    <citation type="journal article" date="2019" name="Int. J. Syst. Evol. Microbiol.">
        <title>The Global Catalogue of Microorganisms (GCM) 10K type strain sequencing project: providing services to taxonomists for standard genome sequencing and annotation.</title>
        <authorList>
            <consortium name="The Broad Institute Genomics Platform"/>
            <consortium name="The Broad Institute Genome Sequencing Center for Infectious Disease"/>
            <person name="Wu L."/>
            <person name="Ma J."/>
        </authorList>
    </citation>
    <scope>NUCLEOTIDE SEQUENCE [LARGE SCALE GENOMIC DNA]</scope>
    <source>
        <strain evidence="10">CCUG 62952</strain>
    </source>
</reference>
<keyword evidence="4 8" id="KW-1003">Cell membrane</keyword>
<evidence type="ECO:0000256" key="1">
    <source>
        <dbReference type="ARBA" id="ARBA00004651"/>
    </source>
</evidence>
<dbReference type="EMBL" id="JBHTJH010000017">
    <property type="protein sequence ID" value="MFD0863775.1"/>
    <property type="molecule type" value="Genomic_DNA"/>
</dbReference>
<feature type="transmembrane region" description="Helical" evidence="8">
    <location>
        <begin position="127"/>
        <end position="147"/>
    </location>
</feature>
<comment type="caution">
    <text evidence="9">The sequence shown here is derived from an EMBL/GenBank/DDBJ whole genome shotgun (WGS) entry which is preliminary data.</text>
</comment>
<keyword evidence="7 8" id="KW-0472">Membrane</keyword>
<dbReference type="RefSeq" id="WP_386410140.1">
    <property type="nucleotide sequence ID" value="NZ_JBHTJH010000017.1"/>
</dbReference>
<dbReference type="InterPro" id="IPR002781">
    <property type="entry name" value="TM_pro_TauE-like"/>
</dbReference>
<evidence type="ECO:0000256" key="3">
    <source>
        <dbReference type="ARBA" id="ARBA00022448"/>
    </source>
</evidence>
<evidence type="ECO:0000256" key="6">
    <source>
        <dbReference type="ARBA" id="ARBA00022989"/>
    </source>
</evidence>
<feature type="transmembrane region" description="Helical" evidence="8">
    <location>
        <begin position="29"/>
        <end position="50"/>
    </location>
</feature>